<accession>A0ABP3RV29</accession>
<gene>
    <name evidence="1" type="ORF">GCM10009422_11990</name>
</gene>
<dbReference type="EMBL" id="BAAAGA010000002">
    <property type="protein sequence ID" value="GAA0618246.1"/>
    <property type="molecule type" value="Genomic_DNA"/>
</dbReference>
<name>A0ABP3RV29_9CAUL</name>
<dbReference type="RefSeq" id="WP_343791704.1">
    <property type="nucleotide sequence ID" value="NZ_BAAAGA010000002.1"/>
</dbReference>
<proteinExistence type="predicted"/>
<reference evidence="2" key="1">
    <citation type="journal article" date="2019" name="Int. J. Syst. Evol. Microbiol.">
        <title>The Global Catalogue of Microorganisms (GCM) 10K type strain sequencing project: providing services to taxonomists for standard genome sequencing and annotation.</title>
        <authorList>
            <consortium name="The Broad Institute Genomics Platform"/>
            <consortium name="The Broad Institute Genome Sequencing Center for Infectious Disease"/>
            <person name="Wu L."/>
            <person name="Ma J."/>
        </authorList>
    </citation>
    <scope>NUCLEOTIDE SEQUENCE [LARGE SCALE GENOMIC DNA]</scope>
    <source>
        <strain evidence="2">JCM 12928</strain>
    </source>
</reference>
<evidence type="ECO:0000313" key="1">
    <source>
        <dbReference type="EMBL" id="GAA0618246.1"/>
    </source>
</evidence>
<organism evidence="1 2">
    <name type="scientific">Brevundimonas kwangchunensis</name>
    <dbReference type="NCBI Taxonomy" id="322163"/>
    <lineage>
        <taxon>Bacteria</taxon>
        <taxon>Pseudomonadati</taxon>
        <taxon>Pseudomonadota</taxon>
        <taxon>Alphaproteobacteria</taxon>
        <taxon>Caulobacterales</taxon>
        <taxon>Caulobacteraceae</taxon>
        <taxon>Brevundimonas</taxon>
    </lineage>
</organism>
<keyword evidence="2" id="KW-1185">Reference proteome</keyword>
<sequence>MTHTLPPEPTDGARLLHVCCLRPSCGHDAVLKPGEVFGDRPWPAEGLSHRFRCLCGGRVAHVSYVLRRPKGDNPCGWL</sequence>
<evidence type="ECO:0000313" key="2">
    <source>
        <dbReference type="Proteomes" id="UP001501352"/>
    </source>
</evidence>
<protein>
    <submittedName>
        <fullName evidence="1">Uncharacterized protein</fullName>
    </submittedName>
</protein>
<comment type="caution">
    <text evidence="1">The sequence shown here is derived from an EMBL/GenBank/DDBJ whole genome shotgun (WGS) entry which is preliminary data.</text>
</comment>
<dbReference type="Proteomes" id="UP001501352">
    <property type="component" value="Unassembled WGS sequence"/>
</dbReference>